<evidence type="ECO:0000313" key="2">
    <source>
        <dbReference type="EMBL" id="GAI75112.1"/>
    </source>
</evidence>
<name>X1R2Z0_9ZZZZ</name>
<reference evidence="2" key="1">
    <citation type="journal article" date="2014" name="Front. Microbiol.">
        <title>High frequency of phylogenetically diverse reductive dehalogenase-homologous genes in deep subseafloor sedimentary metagenomes.</title>
        <authorList>
            <person name="Kawai M."/>
            <person name="Futagami T."/>
            <person name="Toyoda A."/>
            <person name="Takaki Y."/>
            <person name="Nishi S."/>
            <person name="Hori S."/>
            <person name="Arai W."/>
            <person name="Tsubouchi T."/>
            <person name="Morono Y."/>
            <person name="Uchiyama I."/>
            <person name="Ito T."/>
            <person name="Fujiyama A."/>
            <person name="Inagaki F."/>
            <person name="Takami H."/>
        </authorList>
    </citation>
    <scope>NUCLEOTIDE SEQUENCE</scope>
    <source>
        <strain evidence="2">Expedition CK06-06</strain>
    </source>
</reference>
<accession>X1R2Z0</accession>
<protein>
    <recommendedName>
        <fullName evidence="1">Cellulose-binding Sde182 nucleoside hydrolase-like domain-containing protein</fullName>
    </recommendedName>
</protein>
<dbReference type="SUPFAM" id="SSF53590">
    <property type="entry name" value="Nucleoside hydrolase"/>
    <property type="match status" value="1"/>
</dbReference>
<dbReference type="Pfam" id="PF07632">
    <property type="entry name" value="Sde182_NH-like"/>
    <property type="match status" value="1"/>
</dbReference>
<evidence type="ECO:0000259" key="1">
    <source>
        <dbReference type="Pfam" id="PF07632"/>
    </source>
</evidence>
<sequence>MLVWGAITDVAQALHNEPGIKEKIRVYFIASWNQRQDENAFNYIDKNHSDLWFIHNNGTFRGWYMGGKQSGDLANKSFVDKHVKGHGTLGRYFGPLKNGRIKMGDTPSYAYLLRGTPEDPTKDSWGGRFVRRKDRPNWWVDDPDPALKEGKYLGAKTVNKWRQDYLRDWQKRMDRCKDKVPLSRAQKQ</sequence>
<organism evidence="2">
    <name type="scientific">marine sediment metagenome</name>
    <dbReference type="NCBI Taxonomy" id="412755"/>
    <lineage>
        <taxon>unclassified sequences</taxon>
        <taxon>metagenomes</taxon>
        <taxon>ecological metagenomes</taxon>
    </lineage>
</organism>
<feature type="domain" description="Cellulose-binding Sde182 nucleoside hydrolase-like" evidence="1">
    <location>
        <begin position="2"/>
        <end position="129"/>
    </location>
</feature>
<dbReference type="GO" id="GO:0016799">
    <property type="term" value="F:hydrolase activity, hydrolyzing N-glycosyl compounds"/>
    <property type="evidence" value="ECO:0007669"/>
    <property type="project" value="InterPro"/>
</dbReference>
<gene>
    <name evidence="2" type="ORF">S12H4_22367</name>
</gene>
<proteinExistence type="predicted"/>
<dbReference type="InterPro" id="IPR036452">
    <property type="entry name" value="Ribo_hydro-like"/>
</dbReference>
<dbReference type="Gene3D" id="3.90.245.10">
    <property type="entry name" value="Ribonucleoside hydrolase-like"/>
    <property type="match status" value="1"/>
</dbReference>
<dbReference type="EMBL" id="BARW01011653">
    <property type="protein sequence ID" value="GAI75112.1"/>
    <property type="molecule type" value="Genomic_DNA"/>
</dbReference>
<dbReference type="AlphaFoldDB" id="X1R2Z0"/>
<comment type="caution">
    <text evidence="2">The sequence shown here is derived from an EMBL/GenBank/DDBJ whole genome shotgun (WGS) entry which is preliminary data.</text>
</comment>
<dbReference type="InterPro" id="IPR011483">
    <property type="entry name" value="Sde182_NH-like"/>
</dbReference>